<dbReference type="InterPro" id="IPR006900">
    <property type="entry name" value="Sec23/24_helical_dom"/>
</dbReference>
<dbReference type="PANTHER" id="PTHR13803">
    <property type="entry name" value="SEC24-RELATED PROTEIN"/>
    <property type="match status" value="1"/>
</dbReference>
<evidence type="ECO:0000256" key="9">
    <source>
        <dbReference type="ARBA" id="ARBA00022927"/>
    </source>
</evidence>
<dbReference type="Pfam" id="PF04815">
    <property type="entry name" value="Sec23_helical"/>
    <property type="match status" value="1"/>
</dbReference>
<feature type="compositionally biased region" description="Low complexity" evidence="12">
    <location>
        <begin position="215"/>
        <end position="231"/>
    </location>
</feature>
<evidence type="ECO:0000256" key="4">
    <source>
        <dbReference type="ARBA" id="ARBA00008334"/>
    </source>
</evidence>
<evidence type="ECO:0000256" key="3">
    <source>
        <dbReference type="ARBA" id="ARBA00004586"/>
    </source>
</evidence>
<evidence type="ECO:0000259" key="16">
    <source>
        <dbReference type="Pfam" id="PF04815"/>
    </source>
</evidence>
<feature type="compositionally biased region" description="Pro residues" evidence="12">
    <location>
        <begin position="1"/>
        <end position="15"/>
    </location>
</feature>
<dbReference type="Pfam" id="PF00626">
    <property type="entry name" value="Gelsolin"/>
    <property type="match status" value="1"/>
</dbReference>
<accession>A0A9W8CLL8</accession>
<dbReference type="InterPro" id="IPR012990">
    <property type="entry name" value="Beta-sandwich_Sec23_24"/>
</dbReference>
<dbReference type="AlphaFoldDB" id="A0A9W8CLL8"/>
<dbReference type="SUPFAM" id="SSF81811">
    <property type="entry name" value="Helical domain of Sec23/24"/>
    <property type="match status" value="1"/>
</dbReference>
<keyword evidence="8" id="KW-0931">ER-Golgi transport</keyword>
<proteinExistence type="inferred from homology"/>
<sequence length="1146" mass="123888">MNSRPPPPPSSPPNPQGASARVGTPPVGFGPGSSPLAQVRPQPISRSSTPSDAISPAASGMSPAPGGSASAATGAVRSPLAGQPAPFQQQQQQPSMPMSMSPQPAQPGPRPPRPQPPMSPAAPRVTSPLARTAAMSSTHSAGAPPMAGYPAPPRPMGYPAQGMPPMQQQQQPQPQPQQSMPPQQNYGQPMMAPQGYPQYSAGLPQKIGSPPPPASHASAGTGAPMPPSSMSSRRRHYPDQIDPAAYQAQPLPPQQQQMQQQQMQQQQMQQPLQYAQQPMQQFGQVPQQQPAAPAAAEQSGGGFFVPGAVQAPMPPTASGTPGAMSPSAAAAATAVSGYPAQPTSQAPGYAAQQMADVTQQFSSMGLGTNSQEYQVALLGGKPQISMLDELPPLIKLPPNATCVPSAYSICPPQHKRSTLNAVPKTEKLLKKTKLPFGLVITPFKTQEPGEEPLPVVSEIVRCRRCRTYINPFVQFVEGGRRWKCNMCGLSNDVPLQFDYDAATQTQKNRWIRPDLNHGVVEFIAPLEYMVRPPMPPVYVFIIDVSYASVQLGAPGVIGKTILSALDRIPNADNRTKVAFIGVDTSLHFFQIRAGNPEPQQLVVSDLEDVFVPSPTDLLLNLHECREGIEALLSRMESMFKANHAVGNALPSAIQAAQKLLGTLGGKIVVLQASLPTIGEGKIEPRPEGKDLGTPRESELLRPQNNWYKSLAADCSRIQIAFDTIFIGQQPMDVATVSCLAHYTGGSVFHYPSFMATRKPEVERFTHEFSNHLAARVGLEAVLRIRASKGLRMSSYYGNFFLRSLDLLALPNVTPNHSYAVDIEIEETITSPMIYFQTALLHTNSSGERRIRVSTLALPTTENIHTVFHHADQVAIASLLSKKAVDRAVEAKLEDARDALQYKTLEIIGAFKTECTQSSSGATTQLQIPRALQLLPFLTLATLKHTSLRAGNNIPPALRVAAMNLVLTLPPEQGVQPYTAARMYSLHDLPEQAGRVDETTGIIALPPRLGLSADALSPYGIFLLHNGFDSFLWVGREASPALCRSLLDVQDVRMVPSGVIAFPDFSNGAEAPAQGFELNFQVNGILRRLNQLCHNLWNPVTYICKEDGDPMIRMVMTQWLSEDMDTSAPSYQQFLNQLRDKINRGNF</sequence>
<evidence type="ECO:0000256" key="8">
    <source>
        <dbReference type="ARBA" id="ARBA00022892"/>
    </source>
</evidence>
<dbReference type="GO" id="GO:0000149">
    <property type="term" value="F:SNARE binding"/>
    <property type="evidence" value="ECO:0007669"/>
    <property type="project" value="TreeGrafter"/>
</dbReference>
<evidence type="ECO:0000256" key="6">
    <source>
        <dbReference type="ARBA" id="ARBA00022490"/>
    </source>
</evidence>
<comment type="similarity">
    <text evidence="4">Belongs to the SEC23/SEC24 family. SEC24 subfamily.</text>
</comment>
<protein>
    <submittedName>
        <fullName evidence="18">COPII subunit</fullName>
    </submittedName>
</protein>
<feature type="domain" description="Sec23/Sec24 trunk" evidence="15">
    <location>
        <begin position="533"/>
        <end position="771"/>
    </location>
</feature>
<reference evidence="18" key="1">
    <citation type="submission" date="2022-07" db="EMBL/GenBank/DDBJ databases">
        <title>Phylogenomic reconstructions and comparative analyses of Kickxellomycotina fungi.</title>
        <authorList>
            <person name="Reynolds N.K."/>
            <person name="Stajich J.E."/>
            <person name="Barry K."/>
            <person name="Grigoriev I.V."/>
            <person name="Crous P."/>
            <person name="Smith M.E."/>
        </authorList>
    </citation>
    <scope>NUCLEOTIDE SEQUENCE</scope>
    <source>
        <strain evidence="18">NBRC 105413</strain>
    </source>
</reference>
<evidence type="ECO:0000256" key="11">
    <source>
        <dbReference type="ARBA" id="ARBA00023136"/>
    </source>
</evidence>
<dbReference type="InterPro" id="IPR036180">
    <property type="entry name" value="Gelsolin-like_dom_sf"/>
</dbReference>
<dbReference type="GO" id="GO:0005789">
    <property type="term" value="C:endoplasmic reticulum membrane"/>
    <property type="evidence" value="ECO:0007669"/>
    <property type="project" value="UniProtKB-SubCell"/>
</dbReference>
<gene>
    <name evidence="18" type="primary">SEC24</name>
    <name evidence="18" type="ORF">LPJ64_000304</name>
</gene>
<feature type="domain" description="Sec23/Sec24 beta-sandwich" evidence="17">
    <location>
        <begin position="777"/>
        <end position="860"/>
    </location>
</feature>
<dbReference type="InterPro" id="IPR036175">
    <property type="entry name" value="Sec23/24_helical_dom_sf"/>
</dbReference>
<evidence type="ECO:0000256" key="2">
    <source>
        <dbReference type="ARBA" id="ARBA00004496"/>
    </source>
</evidence>
<evidence type="ECO:0000259" key="17">
    <source>
        <dbReference type="Pfam" id="PF08033"/>
    </source>
</evidence>
<dbReference type="GO" id="GO:0090110">
    <property type="term" value="P:COPII-coated vesicle cargo loading"/>
    <property type="evidence" value="ECO:0007669"/>
    <property type="project" value="TreeGrafter"/>
</dbReference>
<keyword evidence="6" id="KW-0963">Cytoplasm</keyword>
<dbReference type="GO" id="GO:0006886">
    <property type="term" value="P:intracellular protein transport"/>
    <property type="evidence" value="ECO:0007669"/>
    <property type="project" value="InterPro"/>
</dbReference>
<dbReference type="Pfam" id="PF04811">
    <property type="entry name" value="Sec23_trunk"/>
    <property type="match status" value="1"/>
</dbReference>
<feature type="region of interest" description="Disordered" evidence="12">
    <location>
        <begin position="1"/>
        <end position="302"/>
    </location>
</feature>
<dbReference type="InterPro" id="IPR006896">
    <property type="entry name" value="Sec23/24_trunk_dom"/>
</dbReference>
<dbReference type="GO" id="GO:0000139">
    <property type="term" value="C:Golgi membrane"/>
    <property type="evidence" value="ECO:0007669"/>
    <property type="project" value="UniProtKB-SubCell"/>
</dbReference>
<dbReference type="Gene3D" id="2.60.40.1670">
    <property type="entry name" value="beta-sandwich domain of Sec23/24"/>
    <property type="match status" value="1"/>
</dbReference>
<comment type="subcellular location">
    <subcellularLocation>
        <location evidence="2">Cytoplasm</location>
    </subcellularLocation>
    <subcellularLocation>
        <location evidence="3">Endoplasmic reticulum membrane</location>
    </subcellularLocation>
    <subcellularLocation>
        <location evidence="1">Golgi apparatus membrane</location>
    </subcellularLocation>
</comment>
<dbReference type="InterPro" id="IPR029006">
    <property type="entry name" value="ADF-H/Gelsolin-like_dom_sf"/>
</dbReference>
<feature type="compositionally biased region" description="Low complexity" evidence="12">
    <location>
        <begin position="157"/>
        <end position="184"/>
    </location>
</feature>
<evidence type="ECO:0000256" key="5">
    <source>
        <dbReference type="ARBA" id="ARBA00022448"/>
    </source>
</evidence>
<name>A0A9W8CLL8_9FUNG</name>
<feature type="domain" description="Zinc finger Sec23/Sec24-type" evidence="14">
    <location>
        <begin position="459"/>
        <end position="495"/>
    </location>
</feature>
<dbReference type="Pfam" id="PF08033">
    <property type="entry name" value="Sec23_BS"/>
    <property type="match status" value="1"/>
</dbReference>
<evidence type="ECO:0000256" key="1">
    <source>
        <dbReference type="ARBA" id="ARBA00004394"/>
    </source>
</evidence>
<dbReference type="InterPro" id="IPR006895">
    <property type="entry name" value="Znf_Sec23_Sec24"/>
</dbReference>
<keyword evidence="5" id="KW-0813">Transport</keyword>
<dbReference type="Gene3D" id="3.40.20.10">
    <property type="entry name" value="Severin"/>
    <property type="match status" value="1"/>
</dbReference>
<dbReference type="Gene3D" id="2.30.30.380">
    <property type="entry name" value="Zn-finger domain of Sec23/24"/>
    <property type="match status" value="1"/>
</dbReference>
<evidence type="ECO:0000256" key="7">
    <source>
        <dbReference type="ARBA" id="ARBA00022824"/>
    </source>
</evidence>
<evidence type="ECO:0000259" key="14">
    <source>
        <dbReference type="Pfam" id="PF04810"/>
    </source>
</evidence>
<evidence type="ECO:0000256" key="10">
    <source>
        <dbReference type="ARBA" id="ARBA00023034"/>
    </source>
</evidence>
<evidence type="ECO:0000259" key="13">
    <source>
        <dbReference type="Pfam" id="PF00626"/>
    </source>
</evidence>
<dbReference type="InterPro" id="IPR007123">
    <property type="entry name" value="Gelsolin-like_dom"/>
</dbReference>
<dbReference type="Gene3D" id="1.20.120.730">
    <property type="entry name" value="Sec23/Sec24 helical domain"/>
    <property type="match status" value="1"/>
</dbReference>
<keyword evidence="9" id="KW-0653">Protein transport</keyword>
<dbReference type="SUPFAM" id="SSF82919">
    <property type="entry name" value="Zn-finger domain of Sec23/24"/>
    <property type="match status" value="1"/>
</dbReference>
<dbReference type="GO" id="GO:0070971">
    <property type="term" value="C:endoplasmic reticulum exit site"/>
    <property type="evidence" value="ECO:0007669"/>
    <property type="project" value="TreeGrafter"/>
</dbReference>
<dbReference type="GO" id="GO:0008270">
    <property type="term" value="F:zinc ion binding"/>
    <property type="evidence" value="ECO:0007669"/>
    <property type="project" value="InterPro"/>
</dbReference>
<organism evidence="18 19">
    <name type="scientific">Coemansia asiatica</name>
    <dbReference type="NCBI Taxonomy" id="1052880"/>
    <lineage>
        <taxon>Eukaryota</taxon>
        <taxon>Fungi</taxon>
        <taxon>Fungi incertae sedis</taxon>
        <taxon>Zoopagomycota</taxon>
        <taxon>Kickxellomycotina</taxon>
        <taxon>Kickxellomycetes</taxon>
        <taxon>Kickxellales</taxon>
        <taxon>Kickxellaceae</taxon>
        <taxon>Coemansia</taxon>
    </lineage>
</organism>
<dbReference type="SUPFAM" id="SSF53300">
    <property type="entry name" value="vWA-like"/>
    <property type="match status" value="1"/>
</dbReference>
<keyword evidence="19" id="KW-1185">Reference proteome</keyword>
<dbReference type="Gene3D" id="3.40.50.410">
    <property type="entry name" value="von Willebrand factor, type A domain"/>
    <property type="match status" value="1"/>
</dbReference>
<evidence type="ECO:0000259" key="15">
    <source>
        <dbReference type="Pfam" id="PF04811"/>
    </source>
</evidence>
<feature type="domain" description="Gelsolin-like" evidence="13">
    <location>
        <begin position="1004"/>
        <end position="1039"/>
    </location>
</feature>
<keyword evidence="7" id="KW-0256">Endoplasmic reticulum</keyword>
<evidence type="ECO:0000313" key="18">
    <source>
        <dbReference type="EMBL" id="KAJ1648355.1"/>
    </source>
</evidence>
<keyword evidence="11" id="KW-0472">Membrane</keyword>
<dbReference type="PANTHER" id="PTHR13803:SF39">
    <property type="entry name" value="SECRETORY 24AB, ISOFORM A"/>
    <property type="match status" value="1"/>
</dbReference>
<feature type="compositionally biased region" description="Low complexity" evidence="12">
    <location>
        <begin position="243"/>
        <end position="298"/>
    </location>
</feature>
<dbReference type="InterPro" id="IPR036174">
    <property type="entry name" value="Znf_Sec23_Sec24_sf"/>
</dbReference>
<dbReference type="SUPFAM" id="SSF82754">
    <property type="entry name" value="C-terminal, gelsolin-like domain of Sec23/24"/>
    <property type="match status" value="1"/>
</dbReference>
<feature type="domain" description="Sec23/Sec24 helical" evidence="16">
    <location>
        <begin position="871"/>
        <end position="972"/>
    </location>
</feature>
<dbReference type="InterPro" id="IPR036465">
    <property type="entry name" value="vWFA_dom_sf"/>
</dbReference>
<keyword evidence="10" id="KW-0333">Golgi apparatus</keyword>
<comment type="caution">
    <text evidence="18">The sequence shown here is derived from an EMBL/GenBank/DDBJ whole genome shotgun (WGS) entry which is preliminary data.</text>
</comment>
<dbReference type="SUPFAM" id="SSF81995">
    <property type="entry name" value="beta-sandwich domain of Sec23/24"/>
    <property type="match status" value="1"/>
</dbReference>
<feature type="compositionally biased region" description="Low complexity" evidence="12">
    <location>
        <begin position="53"/>
        <end position="103"/>
    </location>
</feature>
<dbReference type="EMBL" id="JANBOH010000006">
    <property type="protein sequence ID" value="KAJ1648355.1"/>
    <property type="molecule type" value="Genomic_DNA"/>
</dbReference>
<dbReference type="GO" id="GO:0030127">
    <property type="term" value="C:COPII vesicle coat"/>
    <property type="evidence" value="ECO:0007669"/>
    <property type="project" value="InterPro"/>
</dbReference>
<feature type="compositionally biased region" description="Pro residues" evidence="12">
    <location>
        <begin position="104"/>
        <end position="120"/>
    </location>
</feature>
<evidence type="ECO:0000313" key="19">
    <source>
        <dbReference type="Proteomes" id="UP001145021"/>
    </source>
</evidence>
<dbReference type="Proteomes" id="UP001145021">
    <property type="component" value="Unassembled WGS sequence"/>
</dbReference>
<dbReference type="InterPro" id="IPR050550">
    <property type="entry name" value="SEC23_SEC24_subfamily"/>
</dbReference>
<evidence type="ECO:0000256" key="12">
    <source>
        <dbReference type="SAM" id="MobiDB-lite"/>
    </source>
</evidence>
<dbReference type="Pfam" id="PF04810">
    <property type="entry name" value="zf-Sec23_Sec24"/>
    <property type="match status" value="1"/>
</dbReference>